<gene>
    <name evidence="3" type="ORF">AMST5_01679</name>
</gene>
<keyword evidence="1" id="KW-0238">DNA-binding</keyword>
<dbReference type="InterPro" id="IPR009057">
    <property type="entry name" value="Homeodomain-like_sf"/>
</dbReference>
<dbReference type="AlphaFoldDB" id="A0AA48LZP8"/>
<reference evidence="3" key="1">
    <citation type="submission" date="2023-07" db="EMBL/GenBank/DDBJ databases">
        <authorList>
            <person name="Pelsma A.J. K."/>
        </authorList>
    </citation>
    <scope>NUCLEOTIDE SEQUENCE</scope>
</reference>
<evidence type="ECO:0000259" key="2">
    <source>
        <dbReference type="PROSITE" id="PS50977"/>
    </source>
</evidence>
<dbReference type="Gene3D" id="1.10.357.10">
    <property type="entry name" value="Tetracycline Repressor, domain 2"/>
    <property type="match status" value="1"/>
</dbReference>
<feature type="domain" description="HTH tetR-type" evidence="2">
    <location>
        <begin position="1"/>
        <end position="61"/>
    </location>
</feature>
<evidence type="ECO:0000313" key="3">
    <source>
        <dbReference type="EMBL" id="CAJ0864494.1"/>
    </source>
</evidence>
<dbReference type="EMBL" id="OY288114">
    <property type="protein sequence ID" value="CAJ0864494.1"/>
    <property type="molecule type" value="Genomic_DNA"/>
</dbReference>
<dbReference type="InterPro" id="IPR001647">
    <property type="entry name" value="HTH_TetR"/>
</dbReference>
<dbReference type="GO" id="GO:0003677">
    <property type="term" value="F:DNA binding"/>
    <property type="evidence" value="ECO:0007669"/>
    <property type="project" value="UniProtKB-KW"/>
</dbReference>
<proteinExistence type="predicted"/>
<protein>
    <recommendedName>
        <fullName evidence="2">HTH tetR-type domain-containing protein</fullName>
    </recommendedName>
</protein>
<sequence length="220" mass="24839">MSTRNRVIDAAMKLAGRRDFGDVSLSDIAFEADISLADLRDLFPSKGAIVGGFSRRIDRQVLDDFSAKNSHEPARDRLYEVLRKRLEALEPHRDALDSIARWAARDPLTAAALNRETVNSMRFMLEAADIDCDGPVGSVKLQGLAMAWGRVLDAWFQDGFSFALETLDREIARGERYVEHVEDFARITRPFADMANRLFEWGGGARRRHSTDDDYPHPQA</sequence>
<evidence type="ECO:0000256" key="1">
    <source>
        <dbReference type="ARBA" id="ARBA00023125"/>
    </source>
</evidence>
<organism evidence="3">
    <name type="scientific">freshwater sediment metagenome</name>
    <dbReference type="NCBI Taxonomy" id="556182"/>
    <lineage>
        <taxon>unclassified sequences</taxon>
        <taxon>metagenomes</taxon>
        <taxon>ecological metagenomes</taxon>
    </lineage>
</organism>
<dbReference type="PROSITE" id="PS50977">
    <property type="entry name" value="HTH_TETR_2"/>
    <property type="match status" value="1"/>
</dbReference>
<dbReference type="SUPFAM" id="SSF46689">
    <property type="entry name" value="Homeodomain-like"/>
    <property type="match status" value="1"/>
</dbReference>
<accession>A0AA48LZP8</accession>
<name>A0AA48LZP8_9ZZZZ</name>